<reference evidence="2" key="1">
    <citation type="submission" date="2023-03" db="EMBL/GenBank/DDBJ databases">
        <title>Complete genome of Cladonia borealis.</title>
        <authorList>
            <person name="Park H."/>
        </authorList>
    </citation>
    <scope>NUCLEOTIDE SEQUENCE</scope>
    <source>
        <strain evidence="2">ANT050790</strain>
    </source>
</reference>
<keyword evidence="3" id="KW-1185">Reference proteome</keyword>
<name>A0AA39QX79_9LECA</name>
<evidence type="ECO:0000313" key="2">
    <source>
        <dbReference type="EMBL" id="KAK0509496.1"/>
    </source>
</evidence>
<dbReference type="Proteomes" id="UP001166286">
    <property type="component" value="Unassembled WGS sequence"/>
</dbReference>
<evidence type="ECO:0000313" key="3">
    <source>
        <dbReference type="Proteomes" id="UP001166286"/>
    </source>
</evidence>
<evidence type="ECO:0000256" key="1">
    <source>
        <dbReference type="SAM" id="MobiDB-lite"/>
    </source>
</evidence>
<sequence>MPPVLPSRGADKDAGHNGSATIVQAAPGPSAAVRSNIESVDRYNAYLWSQQPSGLSRDQSRAQYLALWTNDWNERDS</sequence>
<comment type="caution">
    <text evidence="2">The sequence shown here is derived from an EMBL/GenBank/DDBJ whole genome shotgun (WGS) entry which is preliminary data.</text>
</comment>
<proteinExistence type="predicted"/>
<feature type="region of interest" description="Disordered" evidence="1">
    <location>
        <begin position="1"/>
        <end position="31"/>
    </location>
</feature>
<accession>A0AA39QX79</accession>
<dbReference type="EMBL" id="JAFEKC020000018">
    <property type="protein sequence ID" value="KAK0509496.1"/>
    <property type="molecule type" value="Genomic_DNA"/>
</dbReference>
<dbReference type="AlphaFoldDB" id="A0AA39QX79"/>
<organism evidence="2 3">
    <name type="scientific">Cladonia borealis</name>
    <dbReference type="NCBI Taxonomy" id="184061"/>
    <lineage>
        <taxon>Eukaryota</taxon>
        <taxon>Fungi</taxon>
        <taxon>Dikarya</taxon>
        <taxon>Ascomycota</taxon>
        <taxon>Pezizomycotina</taxon>
        <taxon>Lecanoromycetes</taxon>
        <taxon>OSLEUM clade</taxon>
        <taxon>Lecanoromycetidae</taxon>
        <taxon>Lecanorales</taxon>
        <taxon>Lecanorineae</taxon>
        <taxon>Cladoniaceae</taxon>
        <taxon>Cladonia</taxon>
    </lineage>
</organism>
<protein>
    <submittedName>
        <fullName evidence="2">Uncharacterized protein</fullName>
    </submittedName>
</protein>
<gene>
    <name evidence="2" type="ORF">JMJ35_007890</name>
</gene>